<reference evidence="12" key="1">
    <citation type="submission" date="2013-09" db="EMBL/GenBank/DDBJ databases">
        <title>Corchorus olitorius genome sequencing.</title>
        <authorList>
            <person name="Alam M."/>
            <person name="Haque M.S."/>
            <person name="Islam M.S."/>
            <person name="Emdad E.M."/>
            <person name="Islam M.M."/>
            <person name="Ahmed B."/>
            <person name="Halim A."/>
            <person name="Hossen Q.M.M."/>
            <person name="Hossain M.Z."/>
            <person name="Ahmed R."/>
            <person name="Khan M.M."/>
            <person name="Islam R."/>
            <person name="Rashid M.M."/>
            <person name="Khan S.A."/>
            <person name="Rahman M.S."/>
            <person name="Alam M."/>
            <person name="Yahiya A.S."/>
            <person name="Khan M.S."/>
            <person name="Azam M.S."/>
            <person name="Haque T."/>
            <person name="Lashkar M.Z.H."/>
            <person name="Akhand A.I."/>
            <person name="Morshed G."/>
            <person name="Roy S."/>
            <person name="Uddin K.S."/>
            <person name="Rabeya T."/>
            <person name="Hossain A.S."/>
            <person name="Chowdhury A."/>
            <person name="Snigdha A.R."/>
            <person name="Mortoza M.S."/>
            <person name="Matin S.A."/>
            <person name="Hoque S.M.E."/>
            <person name="Islam M.K."/>
            <person name="Roy D.K."/>
            <person name="Haider R."/>
            <person name="Moosa M.M."/>
            <person name="Elias S.M."/>
            <person name="Hasan A.M."/>
            <person name="Jahan S."/>
            <person name="Shafiuddin M."/>
            <person name="Mahmood N."/>
            <person name="Shommy N.S."/>
        </authorList>
    </citation>
    <scope>NUCLEOTIDE SEQUENCE [LARGE SCALE GENOMIC DNA]</scope>
    <source>
        <strain evidence="12">cv. O-4</strain>
    </source>
</reference>
<evidence type="ECO:0000256" key="1">
    <source>
        <dbReference type="ARBA" id="ARBA00022741"/>
    </source>
</evidence>
<evidence type="ECO:0000313" key="12">
    <source>
        <dbReference type="Proteomes" id="UP000187203"/>
    </source>
</evidence>
<evidence type="ECO:0000256" key="5">
    <source>
        <dbReference type="ARBA" id="ARBA00022840"/>
    </source>
</evidence>
<dbReference type="Gene3D" id="3.40.50.300">
    <property type="entry name" value="P-loop containing nucleotide triphosphate hydrolases"/>
    <property type="match status" value="1"/>
</dbReference>
<dbReference type="EC" id="5.6.2.3" evidence="9"/>
<dbReference type="CDD" id="cd18809">
    <property type="entry name" value="SF1_C_RecD"/>
    <property type="match status" value="1"/>
</dbReference>
<proteinExistence type="inferred from homology"/>
<dbReference type="PANTHER" id="PTHR47642:SF5">
    <property type="entry name" value="ATP-DEPENDENT DNA HELICASE"/>
    <property type="match status" value="1"/>
</dbReference>
<keyword evidence="3 9" id="KW-0378">Hydrolase</keyword>
<dbReference type="InterPro" id="IPR027417">
    <property type="entry name" value="P-loop_NTPase"/>
</dbReference>
<dbReference type="Pfam" id="PF05970">
    <property type="entry name" value="PIF1"/>
    <property type="match status" value="1"/>
</dbReference>
<name>A0A1R3GRY5_9ROSI</name>
<dbReference type="SMART" id="SM00382">
    <property type="entry name" value="AAA"/>
    <property type="match status" value="1"/>
</dbReference>
<dbReference type="InterPro" id="IPR051055">
    <property type="entry name" value="PIF1_helicase"/>
</dbReference>
<keyword evidence="4 9" id="KW-0347">Helicase</keyword>
<evidence type="ECO:0000256" key="8">
    <source>
        <dbReference type="ARBA" id="ARBA00023235"/>
    </source>
</evidence>
<keyword evidence="7 9" id="KW-0234">DNA repair</keyword>
<dbReference type="GO" id="GO:0016887">
    <property type="term" value="F:ATP hydrolysis activity"/>
    <property type="evidence" value="ECO:0007669"/>
    <property type="project" value="RHEA"/>
</dbReference>
<organism evidence="11 12">
    <name type="scientific">Corchorus olitorius</name>
    <dbReference type="NCBI Taxonomy" id="93759"/>
    <lineage>
        <taxon>Eukaryota</taxon>
        <taxon>Viridiplantae</taxon>
        <taxon>Streptophyta</taxon>
        <taxon>Embryophyta</taxon>
        <taxon>Tracheophyta</taxon>
        <taxon>Spermatophyta</taxon>
        <taxon>Magnoliopsida</taxon>
        <taxon>eudicotyledons</taxon>
        <taxon>Gunneridae</taxon>
        <taxon>Pentapetalae</taxon>
        <taxon>rosids</taxon>
        <taxon>malvids</taxon>
        <taxon>Malvales</taxon>
        <taxon>Malvaceae</taxon>
        <taxon>Grewioideae</taxon>
        <taxon>Apeibeae</taxon>
        <taxon>Corchorus</taxon>
    </lineage>
</organism>
<dbReference type="EMBL" id="AWUE01021814">
    <property type="protein sequence ID" value="OMO60853.1"/>
    <property type="molecule type" value="Genomic_DNA"/>
</dbReference>
<sequence length="524" mass="58658">MMGMKFLGNAILVYRNYSTNSFSYGVVQKAKKSGNWYKAKVPKVSKPRIRWTDEQENVLEHIRGGLSVFITGSAGTGKTILLQHIIKTLQKTYGKSGVFVTASTGIAACAIHGQTLHSFAGIGNGVGDRQMLLDQVSNNKAAKRRWNKAEVLVVDEISMVDADLFDTLEYIAKKVRESDEVWGGIQLIVSGDFFQLPPVLNEYSDRKEFAFEADCWDASFDKQVELTKIFRQSDERLIKLLQSIRRGNIDPEDLQLLEQACSASEPDPSVVRLYPRIADVNKVNEERMNALSEKKVIYEAFDGGLKPWKLAFVGLAQDKLVLCKGARVMLIRNLNVWRRLVNGATGTVTGFTKADNRINVNPDNLLPIVKFDSGPEMVIDPEVWHVTEGSTIVAWRKQIPLILAWAISIHKCQGMSLDQIHTDLSRAFGCGMVYVAISRVTSLDGLHLSGFSPIKVKASPKVLKFYRRFAQEQEKEVGNTAVANKNEHSSVSDRTETEKAKSFSYYSRMLKEFISSHLSRLAAK</sequence>
<comment type="catalytic activity">
    <reaction evidence="9">
        <text>ATP + H2O = ADP + phosphate + H(+)</text>
        <dbReference type="Rhea" id="RHEA:13065"/>
        <dbReference type="ChEBI" id="CHEBI:15377"/>
        <dbReference type="ChEBI" id="CHEBI:15378"/>
        <dbReference type="ChEBI" id="CHEBI:30616"/>
        <dbReference type="ChEBI" id="CHEBI:43474"/>
        <dbReference type="ChEBI" id="CHEBI:456216"/>
        <dbReference type="EC" id="5.6.2.3"/>
    </reaction>
</comment>
<dbReference type="GO" id="GO:0043139">
    <property type="term" value="F:5'-3' DNA helicase activity"/>
    <property type="evidence" value="ECO:0007669"/>
    <property type="project" value="UniProtKB-EC"/>
</dbReference>
<evidence type="ECO:0000259" key="10">
    <source>
        <dbReference type="SMART" id="SM00382"/>
    </source>
</evidence>
<feature type="domain" description="AAA+ ATPase" evidence="10">
    <location>
        <begin position="64"/>
        <end position="214"/>
    </location>
</feature>
<dbReference type="FunFam" id="3.40.50.300:FF:001986">
    <property type="entry name" value="ATP-dependent DNA helicase PIF1"/>
    <property type="match status" value="1"/>
</dbReference>
<keyword evidence="1 9" id="KW-0547">Nucleotide-binding</keyword>
<dbReference type="GO" id="GO:0006310">
    <property type="term" value="P:DNA recombination"/>
    <property type="evidence" value="ECO:0007669"/>
    <property type="project" value="UniProtKB-KW"/>
</dbReference>
<keyword evidence="2 9" id="KW-0227">DNA damage</keyword>
<protein>
    <recommendedName>
        <fullName evidence="9">ATP-dependent DNA helicase</fullName>
        <ecNumber evidence="9">5.6.2.3</ecNumber>
    </recommendedName>
</protein>
<comment type="cofactor">
    <cofactor evidence="9">
        <name>Mg(2+)</name>
        <dbReference type="ChEBI" id="CHEBI:18420"/>
    </cofactor>
</comment>
<keyword evidence="12" id="KW-1185">Reference proteome</keyword>
<comment type="similarity">
    <text evidence="9">Belongs to the helicase family.</text>
</comment>
<dbReference type="Pfam" id="PF21530">
    <property type="entry name" value="Pif1_2B_dom"/>
    <property type="match status" value="1"/>
</dbReference>
<dbReference type="AlphaFoldDB" id="A0A1R3GRY5"/>
<keyword evidence="8" id="KW-0413">Isomerase</keyword>
<dbReference type="PANTHER" id="PTHR47642">
    <property type="entry name" value="ATP-DEPENDENT DNA HELICASE"/>
    <property type="match status" value="1"/>
</dbReference>
<dbReference type="SUPFAM" id="SSF52540">
    <property type="entry name" value="P-loop containing nucleoside triphosphate hydrolases"/>
    <property type="match status" value="2"/>
</dbReference>
<keyword evidence="5 9" id="KW-0067">ATP-binding</keyword>
<dbReference type="GO" id="GO:0000723">
    <property type="term" value="P:telomere maintenance"/>
    <property type="evidence" value="ECO:0007669"/>
    <property type="project" value="InterPro"/>
</dbReference>
<dbReference type="InterPro" id="IPR003593">
    <property type="entry name" value="AAA+_ATPase"/>
</dbReference>
<evidence type="ECO:0000313" key="11">
    <source>
        <dbReference type="EMBL" id="OMO60853.1"/>
    </source>
</evidence>
<dbReference type="GO" id="GO:0006281">
    <property type="term" value="P:DNA repair"/>
    <property type="evidence" value="ECO:0007669"/>
    <property type="project" value="UniProtKB-KW"/>
</dbReference>
<dbReference type="InterPro" id="IPR049163">
    <property type="entry name" value="Pif1-like_2B_dom"/>
</dbReference>
<keyword evidence="9" id="KW-0233">DNA recombination</keyword>
<evidence type="ECO:0000256" key="6">
    <source>
        <dbReference type="ARBA" id="ARBA00023125"/>
    </source>
</evidence>
<evidence type="ECO:0000256" key="9">
    <source>
        <dbReference type="RuleBase" id="RU363044"/>
    </source>
</evidence>
<evidence type="ECO:0000256" key="2">
    <source>
        <dbReference type="ARBA" id="ARBA00022763"/>
    </source>
</evidence>
<dbReference type="STRING" id="93759.A0A1R3GRY5"/>
<keyword evidence="6" id="KW-0238">DNA-binding</keyword>
<dbReference type="GO" id="GO:0005524">
    <property type="term" value="F:ATP binding"/>
    <property type="evidence" value="ECO:0007669"/>
    <property type="project" value="UniProtKB-KW"/>
</dbReference>
<gene>
    <name evidence="11" type="ORF">COLO4_33719</name>
</gene>
<accession>A0A1R3GRY5</accession>
<evidence type="ECO:0000256" key="3">
    <source>
        <dbReference type="ARBA" id="ARBA00022801"/>
    </source>
</evidence>
<dbReference type="InterPro" id="IPR010285">
    <property type="entry name" value="DNA_helicase_pif1-like_DEAD"/>
</dbReference>
<dbReference type="Proteomes" id="UP000187203">
    <property type="component" value="Unassembled WGS sequence"/>
</dbReference>
<evidence type="ECO:0000256" key="7">
    <source>
        <dbReference type="ARBA" id="ARBA00023204"/>
    </source>
</evidence>
<comment type="caution">
    <text evidence="11">The sequence shown here is derived from an EMBL/GenBank/DDBJ whole genome shotgun (WGS) entry which is preliminary data.</text>
</comment>
<dbReference type="CDD" id="cd18037">
    <property type="entry name" value="DEXSc_Pif1_like"/>
    <property type="match status" value="1"/>
</dbReference>
<evidence type="ECO:0000256" key="4">
    <source>
        <dbReference type="ARBA" id="ARBA00022806"/>
    </source>
</evidence>
<dbReference type="OrthoDB" id="272985at2759"/>